<dbReference type="InterPro" id="IPR045540">
    <property type="entry name" value="YegS/DAGK_C"/>
</dbReference>
<feature type="region of interest" description="Disordered" evidence="1">
    <location>
        <begin position="197"/>
        <end position="217"/>
    </location>
</feature>
<dbReference type="SMART" id="SM00046">
    <property type="entry name" value="DAGKc"/>
    <property type="match status" value="1"/>
</dbReference>
<dbReference type="Proteomes" id="UP001597391">
    <property type="component" value="Unassembled WGS sequence"/>
</dbReference>
<protein>
    <submittedName>
        <fullName evidence="4">Diacylglycerol/lipid kinase family protein</fullName>
        <ecNumber evidence="4">2.7.1.-</ecNumber>
    </submittedName>
</protein>
<dbReference type="InterPro" id="IPR017438">
    <property type="entry name" value="ATP-NAD_kinase_N"/>
</dbReference>
<feature type="compositionally biased region" description="Basic and acidic residues" evidence="1">
    <location>
        <begin position="200"/>
        <end position="213"/>
    </location>
</feature>
<dbReference type="SUPFAM" id="SSF111331">
    <property type="entry name" value="NAD kinase/diacylglycerol kinase-like"/>
    <property type="match status" value="1"/>
</dbReference>
<name>A0ABW5XCV7_9MICO</name>
<keyword evidence="2" id="KW-0472">Membrane</keyword>
<dbReference type="InterPro" id="IPR004363">
    <property type="entry name" value="Methylgl_synth"/>
</dbReference>
<evidence type="ECO:0000313" key="4">
    <source>
        <dbReference type="EMBL" id="MFD2840166.1"/>
    </source>
</evidence>
<evidence type="ECO:0000313" key="5">
    <source>
        <dbReference type="Proteomes" id="UP001597391"/>
    </source>
</evidence>
<gene>
    <name evidence="4" type="ORF">ACFSYH_06245</name>
</gene>
<dbReference type="InterPro" id="IPR001206">
    <property type="entry name" value="Diacylglycerol_kinase_cat_dom"/>
</dbReference>
<keyword evidence="4" id="KW-0808">Transferase</keyword>
<sequence length="402" mass="42853">MTLESWLLIVAIILLLATLGVGVIVLRELRVLRALRSEPISVVLDDDPSTSTSGPLLAFVANPSKGSVASLKGALLARCEAEGLPEPLWLETTVDDPGVGQAREAVESGADIVVAMGGDGTVRAVATHLTTTDVPMGIIPVGTGNLLARNLDIPVTSMDDAFEVIMNGADRRIDVGWLQVTQPDSSEHERLKKIVATTRSESRRERAQLRLESGESNPASSEEHLFLVISGVGFDAAMIADADANLKAKLGWIAYFVAGVRHLHGARMTTRISLDNKVFTTKLRSLMVGNCGKLPGGITLIPDAVIDDGIHDIAAIDTRGGIAGWVQLFGEVMLQGVGVQYSQNIKVGRIDHIQAKRVQVSVEGGAAVQVDGDIVGRGKTVRTWVDPKALTVRAPLPRLDQR</sequence>
<dbReference type="Gene3D" id="3.40.50.10330">
    <property type="entry name" value="Probable inorganic polyphosphate/atp-NAD kinase, domain 1"/>
    <property type="match status" value="1"/>
</dbReference>
<dbReference type="PANTHER" id="PTHR30492:SF0">
    <property type="entry name" value="METHYLGLYOXAL SYNTHASE"/>
    <property type="match status" value="1"/>
</dbReference>
<organism evidence="4 5">
    <name type="scientific">Populibacterium corticicola</name>
    <dbReference type="NCBI Taxonomy" id="1812826"/>
    <lineage>
        <taxon>Bacteria</taxon>
        <taxon>Bacillati</taxon>
        <taxon>Actinomycetota</taxon>
        <taxon>Actinomycetes</taxon>
        <taxon>Micrococcales</taxon>
        <taxon>Jonesiaceae</taxon>
        <taxon>Populibacterium</taxon>
    </lineage>
</organism>
<dbReference type="GO" id="GO:0016301">
    <property type="term" value="F:kinase activity"/>
    <property type="evidence" value="ECO:0007669"/>
    <property type="project" value="UniProtKB-KW"/>
</dbReference>
<dbReference type="InterPro" id="IPR016064">
    <property type="entry name" value="NAD/diacylglycerol_kinase_sf"/>
</dbReference>
<dbReference type="RefSeq" id="WP_377465863.1">
    <property type="nucleotide sequence ID" value="NZ_JBHUOP010000002.1"/>
</dbReference>
<dbReference type="Pfam" id="PF19279">
    <property type="entry name" value="YegS_C"/>
    <property type="match status" value="1"/>
</dbReference>
<dbReference type="EC" id="2.7.1.-" evidence="4"/>
<keyword evidence="5" id="KW-1185">Reference proteome</keyword>
<comment type="caution">
    <text evidence="4">The sequence shown here is derived from an EMBL/GenBank/DDBJ whole genome shotgun (WGS) entry which is preliminary data.</text>
</comment>
<dbReference type="EMBL" id="JBHUOP010000002">
    <property type="protein sequence ID" value="MFD2840166.1"/>
    <property type="molecule type" value="Genomic_DNA"/>
</dbReference>
<dbReference type="PANTHER" id="PTHR30492">
    <property type="entry name" value="METHYLGLYOXAL SYNTHASE"/>
    <property type="match status" value="1"/>
</dbReference>
<proteinExistence type="predicted"/>
<keyword evidence="2" id="KW-0812">Transmembrane</keyword>
<keyword evidence="4" id="KW-0418">Kinase</keyword>
<keyword evidence="2" id="KW-1133">Transmembrane helix</keyword>
<evidence type="ECO:0000259" key="3">
    <source>
        <dbReference type="PROSITE" id="PS50146"/>
    </source>
</evidence>
<evidence type="ECO:0000256" key="1">
    <source>
        <dbReference type="SAM" id="MobiDB-lite"/>
    </source>
</evidence>
<feature type="transmembrane region" description="Helical" evidence="2">
    <location>
        <begin position="6"/>
        <end position="26"/>
    </location>
</feature>
<dbReference type="PROSITE" id="PS50146">
    <property type="entry name" value="DAGK"/>
    <property type="match status" value="1"/>
</dbReference>
<accession>A0ABW5XCV7</accession>
<evidence type="ECO:0000256" key="2">
    <source>
        <dbReference type="SAM" id="Phobius"/>
    </source>
</evidence>
<reference evidence="5" key="1">
    <citation type="journal article" date="2019" name="Int. J. Syst. Evol. Microbiol.">
        <title>The Global Catalogue of Microorganisms (GCM) 10K type strain sequencing project: providing services to taxonomists for standard genome sequencing and annotation.</title>
        <authorList>
            <consortium name="The Broad Institute Genomics Platform"/>
            <consortium name="The Broad Institute Genome Sequencing Center for Infectious Disease"/>
            <person name="Wu L."/>
            <person name="Ma J."/>
        </authorList>
    </citation>
    <scope>NUCLEOTIDE SEQUENCE [LARGE SCALE GENOMIC DNA]</scope>
    <source>
        <strain evidence="5">KCTC 33576</strain>
    </source>
</reference>
<dbReference type="Pfam" id="PF00781">
    <property type="entry name" value="DAGK_cat"/>
    <property type="match status" value="1"/>
</dbReference>
<dbReference type="Gene3D" id="2.60.200.40">
    <property type="match status" value="1"/>
</dbReference>
<feature type="domain" description="DAGKc" evidence="3">
    <location>
        <begin position="51"/>
        <end position="182"/>
    </location>
</feature>